<gene>
    <name evidence="2" type="ORF">EG028_18960</name>
</gene>
<name>A0A3N4M8F5_9BACT</name>
<dbReference type="Pfam" id="PF22659">
    <property type="entry name" value="YycE-like_C"/>
    <property type="match status" value="1"/>
</dbReference>
<dbReference type="InterPro" id="IPR058998">
    <property type="entry name" value="YycE-like_N"/>
</dbReference>
<proteinExistence type="predicted"/>
<dbReference type="Proteomes" id="UP000279089">
    <property type="component" value="Unassembled WGS sequence"/>
</dbReference>
<organism evidence="2 3">
    <name type="scientific">Chitinophaga barathri</name>
    <dbReference type="NCBI Taxonomy" id="1647451"/>
    <lineage>
        <taxon>Bacteria</taxon>
        <taxon>Pseudomonadati</taxon>
        <taxon>Bacteroidota</taxon>
        <taxon>Chitinophagia</taxon>
        <taxon>Chitinophagales</taxon>
        <taxon>Chitinophagaceae</taxon>
        <taxon>Chitinophaga</taxon>
    </lineage>
</organism>
<evidence type="ECO:0000259" key="1">
    <source>
        <dbReference type="PROSITE" id="PS51819"/>
    </source>
</evidence>
<sequence>MRLRVARHTTNLQKITAFYQDSLGLEVLGSFENHQEYDGVFLGIPGENWHLEFTMSPGAPQHHPDEDDLLVFYVPEEQYPALVEKVRKTGAPELPAKNPYWNNNGTTFADPDGFRFVVSKLQ</sequence>
<keyword evidence="3" id="KW-1185">Reference proteome</keyword>
<dbReference type="Gene3D" id="3.10.180.10">
    <property type="entry name" value="2,3-Dihydroxybiphenyl 1,2-Dioxygenase, domain 1"/>
    <property type="match status" value="1"/>
</dbReference>
<protein>
    <submittedName>
        <fullName evidence="2">VOC family protein</fullName>
    </submittedName>
</protein>
<dbReference type="CDD" id="cd06587">
    <property type="entry name" value="VOC"/>
    <property type="match status" value="1"/>
</dbReference>
<dbReference type="RefSeq" id="WP_120515859.1">
    <property type="nucleotide sequence ID" value="NZ_QXZY01000004.1"/>
</dbReference>
<dbReference type="InterPro" id="IPR029068">
    <property type="entry name" value="Glyas_Bleomycin-R_OHBP_Dase"/>
</dbReference>
<dbReference type="SUPFAM" id="SSF54593">
    <property type="entry name" value="Glyoxalase/Bleomycin resistance protein/Dihydroxybiphenyl dioxygenase"/>
    <property type="match status" value="1"/>
</dbReference>
<reference evidence="3" key="1">
    <citation type="submission" date="2018-11" db="EMBL/GenBank/DDBJ databases">
        <title>Chitinophaga lutea sp.nov., isolate from arsenic contaminated soil.</title>
        <authorList>
            <person name="Zong Y."/>
        </authorList>
    </citation>
    <scope>NUCLEOTIDE SEQUENCE [LARGE SCALE GENOMIC DNA]</scope>
    <source>
        <strain evidence="3">YLT18</strain>
    </source>
</reference>
<comment type="caution">
    <text evidence="2">The sequence shown here is derived from an EMBL/GenBank/DDBJ whole genome shotgun (WGS) entry which is preliminary data.</text>
</comment>
<evidence type="ECO:0000313" key="3">
    <source>
        <dbReference type="Proteomes" id="UP000279089"/>
    </source>
</evidence>
<dbReference type="InterPro" id="IPR037523">
    <property type="entry name" value="VOC_core"/>
</dbReference>
<dbReference type="AlphaFoldDB" id="A0A3N4M8F5"/>
<evidence type="ECO:0000313" key="2">
    <source>
        <dbReference type="EMBL" id="RPD39721.1"/>
    </source>
</evidence>
<dbReference type="EMBL" id="RMBX01000010">
    <property type="protein sequence ID" value="RPD39721.1"/>
    <property type="molecule type" value="Genomic_DNA"/>
</dbReference>
<dbReference type="PROSITE" id="PS51819">
    <property type="entry name" value="VOC"/>
    <property type="match status" value="1"/>
</dbReference>
<accession>A0A3N4M8F5</accession>
<dbReference type="OrthoDB" id="8018325at2"/>
<dbReference type="Pfam" id="PF22658">
    <property type="entry name" value="YycE-like_N"/>
    <property type="match status" value="1"/>
</dbReference>
<feature type="domain" description="VOC" evidence="1">
    <location>
        <begin position="1"/>
        <end position="121"/>
    </location>
</feature>
<dbReference type="InterPro" id="IPR058997">
    <property type="entry name" value="YycE-like_C"/>
</dbReference>